<proteinExistence type="predicted"/>
<gene>
    <name evidence="3" type="ORF">ABVN21_02205</name>
</gene>
<dbReference type="GO" id="GO:0003677">
    <property type="term" value="F:DNA binding"/>
    <property type="evidence" value="ECO:0007669"/>
    <property type="project" value="UniProtKB-UniRule"/>
</dbReference>
<protein>
    <submittedName>
        <fullName evidence="3">AbrB/MazE/SpoVT family DNA-binding domain-containing protein</fullName>
    </submittedName>
</protein>
<evidence type="ECO:0000259" key="2">
    <source>
        <dbReference type="PROSITE" id="PS51740"/>
    </source>
</evidence>
<keyword evidence="1 3" id="KW-0238">DNA-binding</keyword>
<organism evidence="3">
    <name type="scientific">Pseudomonas sp. MYb327</name>
    <dbReference type="NCBI Taxonomy" id="2745230"/>
    <lineage>
        <taxon>Bacteria</taxon>
        <taxon>Pseudomonadati</taxon>
        <taxon>Pseudomonadota</taxon>
        <taxon>Gammaproteobacteria</taxon>
        <taxon>Pseudomonadales</taxon>
        <taxon>Pseudomonadaceae</taxon>
        <taxon>Pseudomonas</taxon>
    </lineage>
</organism>
<dbReference type="Pfam" id="PF04014">
    <property type="entry name" value="MazE_antitoxin"/>
    <property type="match status" value="1"/>
</dbReference>
<dbReference type="EMBL" id="CP159258">
    <property type="protein sequence ID" value="XCG74920.1"/>
    <property type="molecule type" value="Genomic_DNA"/>
</dbReference>
<sequence>MPYATLTSRGRITIPAHVRDSLGLKSGDKVHFFELPDGQFAMVAAIHSVQSLKGMIRKPRIPVSVADMNAAIAARGADAS</sequence>
<dbReference type="AlphaFoldDB" id="A0AAU8E5G4"/>
<dbReference type="NCBIfam" id="TIGR01439">
    <property type="entry name" value="lp_hng_hel_AbrB"/>
    <property type="match status" value="1"/>
</dbReference>
<dbReference type="SUPFAM" id="SSF89447">
    <property type="entry name" value="AbrB/MazE/MraZ-like"/>
    <property type="match status" value="1"/>
</dbReference>
<dbReference type="SMART" id="SM00966">
    <property type="entry name" value="SpoVT_AbrB"/>
    <property type="match status" value="1"/>
</dbReference>
<name>A0AAU8E5G4_9PSED</name>
<evidence type="ECO:0000256" key="1">
    <source>
        <dbReference type="PROSITE-ProRule" id="PRU01076"/>
    </source>
</evidence>
<dbReference type="InterPro" id="IPR037914">
    <property type="entry name" value="SpoVT-AbrB_sf"/>
</dbReference>
<dbReference type="RefSeq" id="WP_339555582.1">
    <property type="nucleotide sequence ID" value="NZ_CP159258.1"/>
</dbReference>
<evidence type="ECO:0000313" key="3">
    <source>
        <dbReference type="EMBL" id="XCG74920.1"/>
    </source>
</evidence>
<dbReference type="PROSITE" id="PS51740">
    <property type="entry name" value="SPOVT_ABRB"/>
    <property type="match status" value="1"/>
</dbReference>
<dbReference type="Gene3D" id="2.10.260.10">
    <property type="match status" value="1"/>
</dbReference>
<reference evidence="3" key="1">
    <citation type="submission" date="2024-06" db="EMBL/GenBank/DDBJ databases">
        <title>The Caenorhabditis elegans bacterial microbiome influences microsporidia infection through nutrient limitation and inhibiting parasite invasion.</title>
        <authorList>
            <person name="Tamim El Jarkass H."/>
            <person name="Castelblanco S."/>
            <person name="Kaur M."/>
            <person name="Wan Y.C."/>
            <person name="Ellis A.E."/>
            <person name="Sheldon R.D."/>
            <person name="Lien E.C."/>
            <person name="Burton N.O."/>
            <person name="Wright G.D."/>
            <person name="Reinke A.W."/>
        </authorList>
    </citation>
    <scope>NUCLEOTIDE SEQUENCE</scope>
    <source>
        <strain evidence="3">MYb327</strain>
    </source>
</reference>
<feature type="domain" description="SpoVT-AbrB" evidence="2">
    <location>
        <begin position="1"/>
        <end position="47"/>
    </location>
</feature>
<accession>A0AAU8E5G4</accession>
<dbReference type="InterPro" id="IPR007159">
    <property type="entry name" value="SpoVT-AbrB_dom"/>
</dbReference>